<feature type="compositionally biased region" description="Basic and acidic residues" evidence="2">
    <location>
        <begin position="1866"/>
        <end position="1880"/>
    </location>
</feature>
<feature type="domain" description="FPL" evidence="3">
    <location>
        <begin position="61"/>
        <end position="210"/>
    </location>
</feature>
<feature type="region of interest" description="Disordered" evidence="2">
    <location>
        <begin position="787"/>
        <end position="806"/>
    </location>
</feature>
<gene>
    <name evidence="4" type="ORF">BN1204_056870</name>
</gene>
<feature type="region of interest" description="Disordered" evidence="2">
    <location>
        <begin position="254"/>
        <end position="280"/>
    </location>
</feature>
<feature type="compositionally biased region" description="Basic and acidic residues" evidence="2">
    <location>
        <begin position="1517"/>
        <end position="1526"/>
    </location>
</feature>
<feature type="compositionally biased region" description="Basic and acidic residues" evidence="2">
    <location>
        <begin position="1258"/>
        <end position="1273"/>
    </location>
</feature>
<feature type="compositionally biased region" description="Low complexity" evidence="2">
    <location>
        <begin position="1358"/>
        <end position="1382"/>
    </location>
</feature>
<feature type="compositionally biased region" description="Low complexity" evidence="2">
    <location>
        <begin position="1919"/>
        <end position="1929"/>
    </location>
</feature>
<evidence type="ECO:0000313" key="4">
    <source>
        <dbReference type="EMBL" id="CEL69993.1"/>
    </source>
</evidence>
<name>A0A0F7UJ54_NEOCL</name>
<feature type="compositionally biased region" description="Basic and acidic residues" evidence="2">
    <location>
        <begin position="887"/>
        <end position="909"/>
    </location>
</feature>
<feature type="region of interest" description="Disordered" evidence="2">
    <location>
        <begin position="2162"/>
        <end position="2183"/>
    </location>
</feature>
<feature type="region of interest" description="Disordered" evidence="2">
    <location>
        <begin position="1395"/>
        <end position="1424"/>
    </location>
</feature>
<dbReference type="GO" id="GO:0006914">
    <property type="term" value="P:autophagy"/>
    <property type="evidence" value="ECO:0007669"/>
    <property type="project" value="UniProtKB-KW"/>
</dbReference>
<feature type="compositionally biased region" description="Basic and acidic residues" evidence="2">
    <location>
        <begin position="728"/>
        <end position="743"/>
    </location>
</feature>
<evidence type="ECO:0000259" key="3">
    <source>
        <dbReference type="Pfam" id="PF09758"/>
    </source>
</evidence>
<evidence type="ECO:0000256" key="2">
    <source>
        <dbReference type="SAM" id="MobiDB-lite"/>
    </source>
</evidence>
<reference evidence="4" key="1">
    <citation type="journal article" date="2015" name="PLoS ONE">
        <title>Comprehensive Evaluation of Toxoplasma gondii VEG and Neospora caninum LIV Genomes with Tachyzoite Stage Transcriptome and Proteome Defines Novel Transcript Features.</title>
        <authorList>
            <person name="Ramaprasad A."/>
            <person name="Mourier T."/>
            <person name="Naeem R."/>
            <person name="Malas T.B."/>
            <person name="Moussa E."/>
            <person name="Panigrahi A."/>
            <person name="Vermont S.J."/>
            <person name="Otto T.D."/>
            <person name="Wastling J."/>
            <person name="Pain A."/>
        </authorList>
    </citation>
    <scope>NUCLEOTIDE SEQUENCE</scope>
    <source>
        <strain evidence="4">Liverpool</strain>
    </source>
</reference>
<feature type="compositionally biased region" description="Basic and acidic residues" evidence="2">
    <location>
        <begin position="389"/>
        <end position="412"/>
    </location>
</feature>
<feature type="region of interest" description="Disordered" evidence="2">
    <location>
        <begin position="1091"/>
        <end position="1157"/>
    </location>
</feature>
<dbReference type="PANTHER" id="PTHR21481">
    <property type="entry name" value="PROTEIN CLEC16A"/>
    <property type="match status" value="1"/>
</dbReference>
<feature type="region of interest" description="Disordered" evidence="2">
    <location>
        <begin position="1439"/>
        <end position="1562"/>
    </location>
</feature>
<feature type="compositionally biased region" description="Basic and acidic residues" evidence="2">
    <location>
        <begin position="965"/>
        <end position="978"/>
    </location>
</feature>
<dbReference type="GO" id="GO:0005770">
    <property type="term" value="C:late endosome"/>
    <property type="evidence" value="ECO:0007669"/>
    <property type="project" value="TreeGrafter"/>
</dbReference>
<dbReference type="EMBL" id="LN714486">
    <property type="protein sequence ID" value="CEL69993.1"/>
    <property type="molecule type" value="Genomic_DNA"/>
</dbReference>
<dbReference type="GO" id="GO:1901096">
    <property type="term" value="P:regulation of autophagosome maturation"/>
    <property type="evidence" value="ECO:0007669"/>
    <property type="project" value="TreeGrafter"/>
</dbReference>
<feature type="compositionally biased region" description="Basic and acidic residues" evidence="2">
    <location>
        <begin position="1468"/>
        <end position="1493"/>
    </location>
</feature>
<dbReference type="GO" id="GO:0016197">
    <property type="term" value="P:endosomal transport"/>
    <property type="evidence" value="ECO:0007669"/>
    <property type="project" value="TreeGrafter"/>
</dbReference>
<dbReference type="GO" id="GO:0007034">
    <property type="term" value="P:vacuolar transport"/>
    <property type="evidence" value="ECO:0007669"/>
    <property type="project" value="TreeGrafter"/>
</dbReference>
<feature type="region of interest" description="Disordered" evidence="2">
    <location>
        <begin position="1203"/>
        <end position="1286"/>
    </location>
</feature>
<evidence type="ECO:0000256" key="1">
    <source>
        <dbReference type="ARBA" id="ARBA00023006"/>
    </source>
</evidence>
<feature type="region of interest" description="Disordered" evidence="2">
    <location>
        <begin position="1345"/>
        <end position="1382"/>
    </location>
</feature>
<feature type="compositionally biased region" description="Polar residues" evidence="2">
    <location>
        <begin position="562"/>
        <end position="574"/>
    </location>
</feature>
<protein>
    <recommendedName>
        <fullName evidence="3">FPL domain-containing protein</fullName>
    </recommendedName>
</protein>
<dbReference type="InterPro" id="IPR019155">
    <property type="entry name" value="CLEC16A/TT9_N"/>
</dbReference>
<feature type="compositionally biased region" description="Low complexity" evidence="2">
    <location>
        <begin position="458"/>
        <end position="487"/>
    </location>
</feature>
<feature type="compositionally biased region" description="Basic and acidic residues" evidence="2">
    <location>
        <begin position="1905"/>
        <end position="1916"/>
    </location>
</feature>
<feature type="compositionally biased region" description="Polar residues" evidence="2">
    <location>
        <begin position="936"/>
        <end position="949"/>
    </location>
</feature>
<sequence>MWFWGGGSGGFSTGALKDAGSHHGSSKHDFYTEGHLQDLFDSLHAFETIDDRNRDAAVEILRQIAELLAWGERHKNEAFFDIFCEQNILSYFVDIVSQPRVANAVKVQLLQTLSILVQNTHRKTAVYYLFSNNYLNTLLSTTYDFSNEEVVAWYVSFIKGLSLLVNHDTVKLFLNRRAPSFPVFSEAVKFFIHRDSMVRTHVRTVTLSIFKIREPIVEEFIVKRSAFFSHIACYLRVQWAERCRSLRACRRRSSSGSLRPHLSPRNPASSPGASRSAAGTTNTAWTASSLSSLRSGFAECEEFLYYIQDIFGIGVEAYNAILVERLLLYTYLPVLVGCLCRATPPVATVRRFAFPDGQPTSTVSTPGGGDRARGNGGCCPSSLARRLLRRDGATDPSSRDLRRRSDGREAHDSQTSWPLPFPSTRHPRTPPSSSSVLPQTPSPSTCRPRPRRKDPRQSPSSPSSPPSSSSSLSSSAPSSSPSSCPSSVLASFSKRSRQRGRDERLASREFSRSRHRDSSTSRSRRSTTLDADGKEPLYSPKGGEKTHRHRLRKAPSSRTDKQVSATDPSMSQGPGQKPSERETSQAASEDEEPRERRGDGCEKITSETRQQAEARGAEGQSQRGLDNLDRHGDSRFVEQEEGRHRKRRADAKLEVTTTSLIGKGRKREDRNDSGQPAEAGESPECVEQDAGRDGETLERERGTANETRGRGGLREEKETESSGLPSSAEERRRESVDAPRDASRAASSSVESRRAQKKQQERRSPRDESGERLEGSLPFSFASYASPGRACKSGRESVGSGPDAPGDDTQQLVALYLLTQSFQTIQNPDLLRPVLALLLLPRVPASLLRLCSSQSPATPATYVALENPAQCAGRVDLFLPEDEACGEAERAGETEAREREVELGRRGDPGGRGGRRGSAEDEGNGSRRDGMGAESQLGSAWTATEGKQTQGREDSGGSRKGATARAEEGLEPSHDKQGETSQTPTLTDAEHEEFQDPSGSRSASASRPPLFASFSFQRGGSLSTGRQTPEGGREGEGLLAQSLSRRDDAGASRRASCFFFSSPPTKPRKTASLSSLRASRAFGFMQACSGRGAAGAGRQRRAEDGDDAPEGSRRSGPSFAEEAGNDQGDDRNEGSGSCPRLQSPFGASESEREDFTASFPSAASIDAATSQSLSSAALIASRRPVLQLAQKQIQRAFEEHVCFPSSGDEAPCASGAGRRRRPRGRERPARETVSAVWGVPREKTGDREEANAATEDPQQARRERRQGGPRREQFAGNGLAREDSDDTAWVANPYRRSLEQFVGADSALRRRDTAILLGGTLLHAVLSHPAVTSVFLQNAGVLPSLRPTRSRSVSTRCPRSVPVRHSVSSSRPSFPPASASSLPFASAASMSSSAFSSASSSSSTSPSPRPSSLPSFASPRRAPPFSTLHARLSSFASLSSRAEMETEEPAEAWSEKAHRQQGMTAAFEVEKEEAGRQTQEGGERETEERRETDEMVAGEGSGSATPQIEDEENEASALHEETKHSGPEGPTVAAGQSKEDADSGANQLSAGERNRREGTDSQEKEANFRIVCRWTLLTNLLEAVRQNASEAFLRPVAVALVSRVVNLALLSALCRIRLSSVSASVASSPAPLRREAGPSKLERRRQARRLLLLFDASFRRLACMIQDVRQAATASVQLALVHADAQVEAGGLGSTHSPVDLFWEEWEALKNAPPFDSSALSRDVRVLLPAPGIGSSAPGSAGAKAGETGEAFIWREPVSARGAQRRAVHEWRVIRQLCKDVEAITEMYHSPLRPSAPSPSPLLLERLAAEACTVLLRQSTGDEQKLYASFLREREDAEGEDSAESSDEDFSGEEPRHQRVAGGGDGARKMNERDAHDRGGDSSGGVASTCGSGARTQGGTTVLEKNNDARDRKQEPSEASSAGGAASAGDRVEESGLPEATESYALLLKKEEETKRSNGLSAAVITRDLSVGTAGVLQCDGGAVSVRLEGRNFVRCFVDTVEGLAPRYFLQSETHLLLVSPSHVVPGRADVRMACPLANVDCRVDATDTCRLQILVCSSAAPPGDAVWARKNPHASCAREGISLSSSLSGGGSFPGLMCAKGSALKPAILPPSLASASASNPFFSLSGVLAAEPLSLSSANASAHAESLDSRADLGAAPLTSFLPSPASRSGGAAKAGRDSDRDGHLPCHWELNLSFDDTLRCCIVAKSIQEGRSKVRTALRLYIDRFLEDSNADDSLLFASPFVFPPPVCDVFSSSPRALCSKAVVCRGVDGRAEPRRELRVMDLRRTADGEVRERRRGGGARNTADSADLRG</sequence>
<feature type="compositionally biased region" description="Basic and acidic residues" evidence="2">
    <location>
        <begin position="751"/>
        <end position="774"/>
    </location>
</feature>
<feature type="region of interest" description="Disordered" evidence="2">
    <location>
        <begin position="885"/>
        <end position="1047"/>
    </location>
</feature>
<dbReference type="GO" id="GO:0005794">
    <property type="term" value="C:Golgi apparatus"/>
    <property type="evidence" value="ECO:0007669"/>
    <property type="project" value="TreeGrafter"/>
</dbReference>
<keyword evidence="1" id="KW-0072">Autophagy</keyword>
<proteinExistence type="predicted"/>
<feature type="region of interest" description="Disordered" evidence="2">
    <location>
        <begin position="2292"/>
        <end position="2314"/>
    </location>
</feature>
<feature type="compositionally biased region" description="Basic residues" evidence="2">
    <location>
        <begin position="546"/>
        <end position="555"/>
    </location>
</feature>
<feature type="region of interest" description="Disordered" evidence="2">
    <location>
        <begin position="1833"/>
        <end position="1938"/>
    </location>
</feature>
<dbReference type="Pfam" id="PF09758">
    <property type="entry name" value="FPL"/>
    <property type="match status" value="1"/>
</dbReference>
<feature type="compositionally biased region" description="Low complexity" evidence="2">
    <location>
        <begin position="254"/>
        <end position="279"/>
    </location>
</feature>
<dbReference type="InterPro" id="IPR039272">
    <property type="entry name" value="CLEC16A/TT9"/>
</dbReference>
<organism evidence="4">
    <name type="scientific">Neospora caninum (strain Liverpool)</name>
    <dbReference type="NCBI Taxonomy" id="572307"/>
    <lineage>
        <taxon>Eukaryota</taxon>
        <taxon>Sar</taxon>
        <taxon>Alveolata</taxon>
        <taxon>Apicomplexa</taxon>
        <taxon>Conoidasida</taxon>
        <taxon>Coccidia</taxon>
        <taxon>Eucoccidiorida</taxon>
        <taxon>Eimeriorina</taxon>
        <taxon>Sarcocystidae</taxon>
        <taxon>Neospora</taxon>
    </lineage>
</organism>
<feature type="compositionally biased region" description="Acidic residues" evidence="2">
    <location>
        <begin position="1836"/>
        <end position="1852"/>
    </location>
</feature>
<feature type="compositionally biased region" description="Low complexity" evidence="2">
    <location>
        <begin position="997"/>
        <end position="1016"/>
    </location>
</feature>
<feature type="compositionally biased region" description="Basic and acidic residues" evidence="2">
    <location>
        <begin position="1240"/>
        <end position="1250"/>
    </location>
</feature>
<feature type="compositionally biased region" description="Basic and acidic residues" evidence="2">
    <location>
        <begin position="1552"/>
        <end position="1562"/>
    </location>
</feature>
<feature type="compositionally biased region" description="Gly residues" evidence="2">
    <location>
        <begin position="366"/>
        <end position="377"/>
    </location>
</feature>
<accession>A0A0F7UJ54</accession>
<feature type="compositionally biased region" description="Basic and acidic residues" evidence="2">
    <location>
        <begin position="689"/>
        <end position="720"/>
    </location>
</feature>
<feature type="region of interest" description="Disordered" evidence="2">
    <location>
        <begin position="354"/>
        <end position="779"/>
    </location>
</feature>
<feature type="compositionally biased region" description="Basic and acidic residues" evidence="2">
    <location>
        <begin position="626"/>
        <end position="643"/>
    </location>
</feature>
<dbReference type="PANTHER" id="PTHR21481:SF0">
    <property type="entry name" value="PROTEIN CLEC16A"/>
    <property type="match status" value="1"/>
</dbReference>
<feature type="compositionally biased region" description="Basic and acidic residues" evidence="2">
    <location>
        <begin position="593"/>
        <end position="616"/>
    </location>
</feature>
<feature type="compositionally biased region" description="Basic and acidic residues" evidence="2">
    <location>
        <begin position="499"/>
        <end position="519"/>
    </location>
</feature>
<feature type="compositionally biased region" description="Polar residues" evidence="2">
    <location>
        <begin position="1018"/>
        <end position="1027"/>
    </location>
</feature>
<feature type="compositionally biased region" description="Polar residues" evidence="2">
    <location>
        <begin position="1885"/>
        <end position="1904"/>
    </location>
</feature>